<evidence type="ECO:0000313" key="2">
    <source>
        <dbReference type="EMBL" id="MCG9970975.1"/>
    </source>
</evidence>
<feature type="transmembrane region" description="Helical" evidence="1">
    <location>
        <begin position="34"/>
        <end position="55"/>
    </location>
</feature>
<dbReference type="RefSeq" id="WP_240096821.1">
    <property type="nucleotide sequence ID" value="NZ_JAJSON010000014.1"/>
</dbReference>
<keyword evidence="1" id="KW-0812">Transmembrane</keyword>
<feature type="transmembrane region" description="Helical" evidence="1">
    <location>
        <begin position="7"/>
        <end position="28"/>
    </location>
</feature>
<dbReference type="AlphaFoldDB" id="A0A9X1UVS5"/>
<evidence type="ECO:0000256" key="1">
    <source>
        <dbReference type="SAM" id="Phobius"/>
    </source>
</evidence>
<organism evidence="2 3">
    <name type="scientific">Christiangramia crocea</name>
    <dbReference type="NCBI Taxonomy" id="2904124"/>
    <lineage>
        <taxon>Bacteria</taxon>
        <taxon>Pseudomonadati</taxon>
        <taxon>Bacteroidota</taxon>
        <taxon>Flavobacteriia</taxon>
        <taxon>Flavobacteriales</taxon>
        <taxon>Flavobacteriaceae</taxon>
        <taxon>Christiangramia</taxon>
    </lineage>
</organism>
<sequence length="58" mass="6644">MMNKKHIWPLLSAAASLIGFTGFWIMVFSEGYNFWNYLAALLGFGVFAFIAFKLYKTV</sequence>
<proteinExistence type="predicted"/>
<comment type="caution">
    <text evidence="2">The sequence shown here is derived from an EMBL/GenBank/DDBJ whole genome shotgun (WGS) entry which is preliminary data.</text>
</comment>
<dbReference type="EMBL" id="JAJSON010000014">
    <property type="protein sequence ID" value="MCG9970975.1"/>
    <property type="molecule type" value="Genomic_DNA"/>
</dbReference>
<keyword evidence="1" id="KW-1133">Transmembrane helix</keyword>
<reference evidence="2" key="1">
    <citation type="submission" date="2021-12" db="EMBL/GenBank/DDBJ databases">
        <title>Description of Gramella crocea sp. nov., a new bacterium isolated from activated sludge.</title>
        <authorList>
            <person name="Zhang X."/>
        </authorList>
    </citation>
    <scope>NUCLEOTIDE SEQUENCE</scope>
    <source>
        <strain evidence="2">YB25</strain>
    </source>
</reference>
<protein>
    <submittedName>
        <fullName evidence="2">Uncharacterized protein</fullName>
    </submittedName>
</protein>
<dbReference type="Proteomes" id="UP001139344">
    <property type="component" value="Unassembled WGS sequence"/>
</dbReference>
<gene>
    <name evidence="2" type="ORF">LU635_04940</name>
</gene>
<evidence type="ECO:0000313" key="3">
    <source>
        <dbReference type="Proteomes" id="UP001139344"/>
    </source>
</evidence>
<keyword evidence="3" id="KW-1185">Reference proteome</keyword>
<name>A0A9X1UVS5_9FLAO</name>
<accession>A0A9X1UVS5</accession>
<keyword evidence="1" id="KW-0472">Membrane</keyword>